<reference evidence="1" key="1">
    <citation type="submission" date="2023-05" db="EMBL/GenBank/DDBJ databases">
        <title>High-quality long-read genome of Scophthalmus maximus.</title>
        <authorList>
            <person name="Lien S."/>
            <person name="Martinez P."/>
        </authorList>
    </citation>
    <scope>NUCLEOTIDE SEQUENCE [LARGE SCALE GENOMIC DNA]</scope>
</reference>
<evidence type="ECO:0000313" key="2">
    <source>
        <dbReference type="Proteomes" id="UP000694558"/>
    </source>
</evidence>
<proteinExistence type="predicted"/>
<evidence type="ECO:0000313" key="1">
    <source>
        <dbReference type="Ensembl" id="ENSSMAP00000029129.2"/>
    </source>
</evidence>
<evidence type="ECO:0008006" key="3">
    <source>
        <dbReference type="Google" id="ProtNLM"/>
    </source>
</evidence>
<dbReference type="GeneTree" id="ENSGT01030000235372"/>
<name>A0A8D3B677_SCOMX</name>
<sequence length="138" mass="15173">TTGMSVMMFLLGQHDQLIRKLLENNHQLVNQVTQLSTQVANLPALSSPPLPPFAGELNKCRGFLLQCGLVFQQKPQSFSTESAKVHYVLGLLRGRALVWAEAVCTDQHLQALSFEGLSTKLRTVLAIRTMPEMLPGGC</sequence>
<dbReference type="Ensembl" id="ENSSMAT00000029489.2">
    <property type="protein sequence ID" value="ENSSMAP00000029129.2"/>
    <property type="gene ID" value="ENSSMAG00000017840.2"/>
</dbReference>
<accession>A0A8D3B677</accession>
<organism evidence="1 2">
    <name type="scientific">Scophthalmus maximus</name>
    <name type="common">Turbot</name>
    <name type="synonym">Psetta maxima</name>
    <dbReference type="NCBI Taxonomy" id="52904"/>
    <lineage>
        <taxon>Eukaryota</taxon>
        <taxon>Metazoa</taxon>
        <taxon>Chordata</taxon>
        <taxon>Craniata</taxon>
        <taxon>Vertebrata</taxon>
        <taxon>Euteleostomi</taxon>
        <taxon>Actinopterygii</taxon>
        <taxon>Neopterygii</taxon>
        <taxon>Teleostei</taxon>
        <taxon>Neoteleostei</taxon>
        <taxon>Acanthomorphata</taxon>
        <taxon>Carangaria</taxon>
        <taxon>Pleuronectiformes</taxon>
        <taxon>Pleuronectoidei</taxon>
        <taxon>Scophthalmidae</taxon>
        <taxon>Scophthalmus</taxon>
    </lineage>
</organism>
<reference evidence="1" key="2">
    <citation type="submission" date="2025-08" db="UniProtKB">
        <authorList>
            <consortium name="Ensembl"/>
        </authorList>
    </citation>
    <scope>IDENTIFICATION</scope>
</reference>
<dbReference type="Proteomes" id="UP000694558">
    <property type="component" value="Chromosome 22"/>
</dbReference>
<protein>
    <recommendedName>
        <fullName evidence="3">DUF4939 domain-containing protein</fullName>
    </recommendedName>
</protein>
<dbReference type="AlphaFoldDB" id="A0A8D3B677"/>